<proteinExistence type="predicted"/>
<evidence type="ECO:0000313" key="2">
    <source>
        <dbReference type="Proteomes" id="UP000525078"/>
    </source>
</evidence>
<protein>
    <submittedName>
        <fullName evidence="1">Uncharacterized protein</fullName>
    </submittedName>
</protein>
<gene>
    <name evidence="1" type="ORF">F8388_017330</name>
</gene>
<accession>A0A7J6FWQ8</accession>
<dbReference type="AlphaFoldDB" id="A0A7J6FWQ8"/>
<comment type="caution">
    <text evidence="1">The sequence shown here is derived from an EMBL/GenBank/DDBJ whole genome shotgun (WGS) entry which is preliminary data.</text>
</comment>
<reference evidence="1 2" key="1">
    <citation type="journal article" date="2020" name="bioRxiv">
        <title>Sequence and annotation of 42 cannabis genomes reveals extensive copy number variation in cannabinoid synthesis and pathogen resistance genes.</title>
        <authorList>
            <person name="Mckernan K.J."/>
            <person name="Helbert Y."/>
            <person name="Kane L.T."/>
            <person name="Ebling H."/>
            <person name="Zhang L."/>
            <person name="Liu B."/>
            <person name="Eaton Z."/>
            <person name="Mclaughlin S."/>
            <person name="Kingan S."/>
            <person name="Baybayan P."/>
            <person name="Concepcion G."/>
            <person name="Jordan M."/>
            <person name="Riva A."/>
            <person name="Barbazuk W."/>
            <person name="Harkins T."/>
        </authorList>
    </citation>
    <scope>NUCLEOTIDE SEQUENCE [LARGE SCALE GENOMIC DNA]</scope>
    <source>
        <strain evidence="2">cv. Jamaican Lion 4</strain>
        <tissue evidence="1">Leaf</tissue>
    </source>
</reference>
<evidence type="ECO:0000313" key="1">
    <source>
        <dbReference type="EMBL" id="KAF4375184.1"/>
    </source>
</evidence>
<name>A0A7J6FWQ8_CANSA</name>
<sequence>MHLPIQVKFELSVHVKLHFEDSTEELSPISPMLHELGYLDKLVSLSLKGLSKFVNIRRGGHFGKCAANQVTIPRSSRLVEGVSWVVKWHTTRIQRHSTGAEREPRISIAGTATEAVVGVRLGLAGVSSRDGWVSGSYSTNPHYSIAVAQQSLLNFTSLKP</sequence>
<organism evidence="1 2">
    <name type="scientific">Cannabis sativa</name>
    <name type="common">Hemp</name>
    <name type="synonym">Marijuana</name>
    <dbReference type="NCBI Taxonomy" id="3483"/>
    <lineage>
        <taxon>Eukaryota</taxon>
        <taxon>Viridiplantae</taxon>
        <taxon>Streptophyta</taxon>
        <taxon>Embryophyta</taxon>
        <taxon>Tracheophyta</taxon>
        <taxon>Spermatophyta</taxon>
        <taxon>Magnoliopsida</taxon>
        <taxon>eudicotyledons</taxon>
        <taxon>Gunneridae</taxon>
        <taxon>Pentapetalae</taxon>
        <taxon>rosids</taxon>
        <taxon>fabids</taxon>
        <taxon>Rosales</taxon>
        <taxon>Cannabaceae</taxon>
        <taxon>Cannabis</taxon>
    </lineage>
</organism>
<dbReference type="Proteomes" id="UP000525078">
    <property type="component" value="Unassembled WGS sequence"/>
</dbReference>
<dbReference type="EMBL" id="JAATIP010000092">
    <property type="protein sequence ID" value="KAF4375184.1"/>
    <property type="molecule type" value="Genomic_DNA"/>
</dbReference>